<evidence type="ECO:0000256" key="4">
    <source>
        <dbReference type="ARBA" id="ARBA00074799"/>
    </source>
</evidence>
<dbReference type="GO" id="GO:0047693">
    <property type="term" value="F:ATP diphosphatase activity"/>
    <property type="evidence" value="ECO:0007669"/>
    <property type="project" value="UniProtKB-EC"/>
</dbReference>
<dbReference type="GO" id="GO:0046047">
    <property type="term" value="P:TTP catabolic process"/>
    <property type="evidence" value="ECO:0007669"/>
    <property type="project" value="TreeGrafter"/>
</dbReference>
<dbReference type="InterPro" id="IPR048011">
    <property type="entry name" value="NTP-PPase_MazG-like_C"/>
</dbReference>
<dbReference type="NCBIfam" id="TIGR00444">
    <property type="entry name" value="mazG"/>
    <property type="match status" value="1"/>
</dbReference>
<dbReference type="CDD" id="cd11529">
    <property type="entry name" value="NTP-PPase_MazG_Cterm"/>
    <property type="match status" value="1"/>
</dbReference>
<gene>
    <name evidence="6" type="primary">mazG</name>
    <name evidence="6" type="ORF">F9Y85_05025</name>
    <name evidence="7" type="ORF">R5H13_06060</name>
</gene>
<dbReference type="EC" id="3.6.1.8" evidence="3"/>
<evidence type="ECO:0000259" key="5">
    <source>
        <dbReference type="Pfam" id="PF03819"/>
    </source>
</evidence>
<evidence type="ECO:0000313" key="9">
    <source>
        <dbReference type="Proteomes" id="UP001304419"/>
    </source>
</evidence>
<dbReference type="EMBL" id="WEIA01000002">
    <property type="protein sequence ID" value="NLR20689.1"/>
    <property type="molecule type" value="Genomic_DNA"/>
</dbReference>
<dbReference type="PANTHER" id="PTHR30522">
    <property type="entry name" value="NUCLEOSIDE TRIPHOSPHATE PYROPHOSPHOHYDROLASE"/>
    <property type="match status" value="1"/>
</dbReference>
<dbReference type="GO" id="GO:0006203">
    <property type="term" value="P:dGTP catabolic process"/>
    <property type="evidence" value="ECO:0007669"/>
    <property type="project" value="TreeGrafter"/>
</dbReference>
<dbReference type="Gene3D" id="1.10.287.1080">
    <property type="entry name" value="MazG-like"/>
    <property type="match status" value="2"/>
</dbReference>
<accession>A0A8I2KKN5</accession>
<dbReference type="EMBL" id="CP137578">
    <property type="protein sequence ID" value="WOX29828.1"/>
    <property type="molecule type" value="Genomic_DNA"/>
</dbReference>
<evidence type="ECO:0000256" key="1">
    <source>
        <dbReference type="ARBA" id="ARBA00052141"/>
    </source>
</evidence>
<evidence type="ECO:0000313" key="7">
    <source>
        <dbReference type="EMBL" id="WOX29828.1"/>
    </source>
</evidence>
<evidence type="ECO:0000256" key="3">
    <source>
        <dbReference type="ARBA" id="ARBA00066372"/>
    </source>
</evidence>
<dbReference type="GO" id="GO:0046076">
    <property type="term" value="P:dTTP catabolic process"/>
    <property type="evidence" value="ECO:0007669"/>
    <property type="project" value="TreeGrafter"/>
</dbReference>
<keyword evidence="6" id="KW-0378">Hydrolase</keyword>
<comment type="catalytic activity">
    <reaction evidence="1">
        <text>ATP + H2O = AMP + diphosphate + H(+)</text>
        <dbReference type="Rhea" id="RHEA:14245"/>
        <dbReference type="ChEBI" id="CHEBI:15377"/>
        <dbReference type="ChEBI" id="CHEBI:15378"/>
        <dbReference type="ChEBI" id="CHEBI:30616"/>
        <dbReference type="ChEBI" id="CHEBI:33019"/>
        <dbReference type="ChEBI" id="CHEBI:456215"/>
        <dbReference type="EC" id="3.6.1.8"/>
    </reaction>
</comment>
<dbReference type="Pfam" id="PF03819">
    <property type="entry name" value="MazG"/>
    <property type="match status" value="1"/>
</dbReference>
<reference evidence="7 9" key="2">
    <citation type="submission" date="2023-10" db="EMBL/GenBank/DDBJ databases">
        <title>To unveil natural product biosynthetic capacity in Pseudoalteromonas.</title>
        <authorList>
            <person name="Wang J."/>
        </authorList>
    </citation>
    <scope>NUCLEOTIDE SEQUENCE [LARGE SCALE GENOMIC DNA]</scope>
    <source>
        <strain evidence="7 9">DSM 15914</strain>
    </source>
</reference>
<reference evidence="6" key="1">
    <citation type="submission" date="2019-10" db="EMBL/GenBank/DDBJ databases">
        <authorList>
            <person name="Paulsen S."/>
        </authorList>
    </citation>
    <scope>NUCLEOTIDE SEQUENCE</scope>
    <source>
        <strain evidence="6">LMG 19692</strain>
    </source>
</reference>
<dbReference type="Proteomes" id="UP001304419">
    <property type="component" value="Chromosome 1"/>
</dbReference>
<feature type="domain" description="NTP pyrophosphohydrolase MazG-like" evidence="5">
    <location>
        <begin position="36"/>
        <end position="109"/>
    </location>
</feature>
<evidence type="ECO:0000256" key="2">
    <source>
        <dbReference type="ARBA" id="ARBA00061115"/>
    </source>
</evidence>
<protein>
    <recommendedName>
        <fullName evidence="4">Nucleoside triphosphate pyrophosphohydrolase</fullName>
        <ecNumber evidence="3">3.6.1.8</ecNumber>
    </recommendedName>
</protein>
<dbReference type="AlphaFoldDB" id="A0A8I2KKN5"/>
<dbReference type="PANTHER" id="PTHR30522:SF0">
    <property type="entry name" value="NUCLEOSIDE TRIPHOSPHATE PYROPHOSPHOHYDROLASE"/>
    <property type="match status" value="1"/>
</dbReference>
<dbReference type="GO" id="GO:0046061">
    <property type="term" value="P:dATP catabolic process"/>
    <property type="evidence" value="ECO:0007669"/>
    <property type="project" value="TreeGrafter"/>
</dbReference>
<dbReference type="GO" id="GO:0046052">
    <property type="term" value="P:UTP catabolic process"/>
    <property type="evidence" value="ECO:0007669"/>
    <property type="project" value="TreeGrafter"/>
</dbReference>
<dbReference type="FunFam" id="1.10.287.1080:FF:000001">
    <property type="entry name" value="Nucleoside triphosphate pyrophosphohydrolase"/>
    <property type="match status" value="1"/>
</dbReference>
<dbReference type="RefSeq" id="WP_130126606.1">
    <property type="nucleotide sequence ID" value="NZ_CBCSDF010000002.1"/>
</dbReference>
<sequence>MPNDSKPSTATGIEQLLEIMSQLRDPSTGCDWDKKQTFKTIVPHTLEEAHEVADAIEQGDFAHLKEELGDLLFQVIFYAQLGKEQGLFDFADIVQTLNDKLVRRHPHVFEKQESLSEAELEQQWHAIKQQERHAQKQGAFAADIPSSLPALSKAYKIQKQAAKLGFDWPSYHGAWDKVQEEVAEVSEALQVDPLSEHTAEEVGDLLFATVNVSRHIKRDPEQLLRQANEKFRNRFVQVEAVLNESSLSLKDASLEEMDGAWETVKRRQRSKNRD</sequence>
<dbReference type="InterPro" id="IPR004518">
    <property type="entry name" value="MazG-like_dom"/>
</dbReference>
<dbReference type="NCBIfam" id="NF007113">
    <property type="entry name" value="PRK09562.1"/>
    <property type="match status" value="1"/>
</dbReference>
<dbReference type="InterPro" id="IPR048015">
    <property type="entry name" value="NTP-PPase_MazG-like_N"/>
</dbReference>
<keyword evidence="9" id="KW-1185">Reference proteome</keyword>
<dbReference type="Proteomes" id="UP000646877">
    <property type="component" value="Unassembled WGS sequence"/>
</dbReference>
<dbReference type="FunFam" id="1.10.287.1080:FF:000003">
    <property type="entry name" value="Nucleoside triphosphate pyrophosphohydrolase"/>
    <property type="match status" value="1"/>
</dbReference>
<dbReference type="CDD" id="cd11528">
    <property type="entry name" value="NTP-PPase_MazG_Nterm"/>
    <property type="match status" value="1"/>
</dbReference>
<dbReference type="GO" id="GO:0006950">
    <property type="term" value="P:response to stress"/>
    <property type="evidence" value="ECO:0007669"/>
    <property type="project" value="UniProtKB-ARBA"/>
</dbReference>
<dbReference type="SUPFAM" id="SSF101386">
    <property type="entry name" value="all-alpha NTP pyrophosphatases"/>
    <property type="match status" value="2"/>
</dbReference>
<name>A0A8I2KKN5_9GAMM</name>
<evidence type="ECO:0000313" key="6">
    <source>
        <dbReference type="EMBL" id="NLR20689.1"/>
    </source>
</evidence>
<comment type="similarity">
    <text evidence="2">Belongs to the nucleoside triphosphate pyrophosphohydrolase family.</text>
</comment>
<proteinExistence type="inferred from homology"/>
<organism evidence="6 8">
    <name type="scientific">Pseudoalteromonas maricaloris</name>
    <dbReference type="NCBI Taxonomy" id="184924"/>
    <lineage>
        <taxon>Bacteria</taxon>
        <taxon>Pseudomonadati</taxon>
        <taxon>Pseudomonadota</taxon>
        <taxon>Gammaproteobacteria</taxon>
        <taxon>Alteromonadales</taxon>
        <taxon>Pseudoalteromonadaceae</taxon>
        <taxon>Pseudoalteromonas</taxon>
    </lineage>
</organism>
<dbReference type="InterPro" id="IPR011551">
    <property type="entry name" value="NTP_PyrPHydrolase_MazG"/>
</dbReference>
<dbReference type="GO" id="GO:0046081">
    <property type="term" value="P:dUTP catabolic process"/>
    <property type="evidence" value="ECO:0007669"/>
    <property type="project" value="TreeGrafter"/>
</dbReference>
<evidence type="ECO:0000313" key="8">
    <source>
        <dbReference type="Proteomes" id="UP000646877"/>
    </source>
</evidence>